<evidence type="ECO:0000313" key="2">
    <source>
        <dbReference type="Proteomes" id="UP000571084"/>
    </source>
</evidence>
<proteinExistence type="predicted"/>
<accession>A0A840RWE2</accession>
<sequence length="80" mass="8741">MTTSSASTSMPQPSELMFLHPSAAIDLMEPTEADPTDGPLLQGYLIRPEVSAATICGMLLKHSLYLRTRPEHRAISYHAS</sequence>
<protein>
    <submittedName>
        <fullName evidence="1">Uncharacterized protein</fullName>
    </submittedName>
</protein>
<keyword evidence="2" id="KW-1185">Reference proteome</keyword>
<reference evidence="1 2" key="1">
    <citation type="submission" date="2020-08" db="EMBL/GenBank/DDBJ databases">
        <title>Genomic Encyclopedia of Type Strains, Phase IV (KMG-IV): sequencing the most valuable type-strain genomes for metagenomic binning, comparative biology and taxonomic classification.</title>
        <authorList>
            <person name="Goeker M."/>
        </authorList>
    </citation>
    <scope>NUCLEOTIDE SEQUENCE [LARGE SCALE GENOMIC DNA]</scope>
    <source>
        <strain evidence="1 2">DSM 23240</strain>
    </source>
</reference>
<gene>
    <name evidence="1" type="ORF">HNR39_002622</name>
</gene>
<organism evidence="1 2">
    <name type="scientific">Glaciimonas immobilis</name>
    <dbReference type="NCBI Taxonomy" id="728004"/>
    <lineage>
        <taxon>Bacteria</taxon>
        <taxon>Pseudomonadati</taxon>
        <taxon>Pseudomonadota</taxon>
        <taxon>Betaproteobacteria</taxon>
        <taxon>Burkholderiales</taxon>
        <taxon>Oxalobacteraceae</taxon>
        <taxon>Glaciimonas</taxon>
    </lineage>
</organism>
<dbReference type="EMBL" id="JACHHQ010000005">
    <property type="protein sequence ID" value="MBB5200780.1"/>
    <property type="molecule type" value="Genomic_DNA"/>
</dbReference>
<name>A0A840RWE2_9BURK</name>
<comment type="caution">
    <text evidence="1">The sequence shown here is derived from an EMBL/GenBank/DDBJ whole genome shotgun (WGS) entry which is preliminary data.</text>
</comment>
<evidence type="ECO:0000313" key="1">
    <source>
        <dbReference type="EMBL" id="MBB5200780.1"/>
    </source>
</evidence>
<dbReference type="AlphaFoldDB" id="A0A840RWE2"/>
<dbReference type="Proteomes" id="UP000571084">
    <property type="component" value="Unassembled WGS sequence"/>
</dbReference>